<comment type="caution">
    <text evidence="4">The sequence shown here is derived from an EMBL/GenBank/DDBJ whole genome shotgun (WGS) entry which is preliminary data.</text>
</comment>
<sequence length="628" mass="69601">MYSLPCLIFLLLPHLNYLQGRPSPAVETKDSLIFQASKNNSTGQEEKEAWKELSSKQALPSEAFPERRPFSLTTRIISGVTQDSLIRDSIPLQMQPRKLDFDWPAHGRNDIQTFPFQPVSETLYQGQDDNSDIENQRYEQQHLSGGNGQDQTHNGMKPSLTSDSNPVDRPTIVEENEMLSEDSSTWNFSHHQEKHAVEEHHPPTGDITNEWGRDNGRLERLSLNHLNVSRVTGNTNVSVIHFRSSTSIDNSTLSIAALPSPHQDAMTTAGESSRVALISGIAPIVGEGEGSFSSPSLVYLNQGQGHSNDIDYDKKEVGQDDQLNASKTMNRPETFTTEIQATTPFSLLYGLINKLVLSSLTPVSSVSSPSHVQQDESITENQVLFESLLNSIFEGSGPPYNDNITDSSINQPSHLVPGNSSLVDTISEDVIWETPEQNKDPAEPPIPNESWGKEKQKTSLTYGGLEVPTKNGIPSNSLVLPETYYYDETDVTDISDDDDEDFEISRSGILGPGPAVAVIAAGIGIALYVYGRTWRYVIPNEFALTSTLPPLTTAKPTSAPSSRTFSDPWIPSYYLPAPVIPRPDLEFDDEVLYRNPSTYIKYRKPTSQAKTTYENLLSPFPFLSGLWR</sequence>
<feature type="region of interest" description="Disordered" evidence="1">
    <location>
        <begin position="399"/>
        <end position="420"/>
    </location>
</feature>
<feature type="signal peptide" evidence="3">
    <location>
        <begin position="1"/>
        <end position="20"/>
    </location>
</feature>
<keyword evidence="2" id="KW-1133">Transmembrane helix</keyword>
<dbReference type="Proteomes" id="UP000708208">
    <property type="component" value="Unassembled WGS sequence"/>
</dbReference>
<dbReference type="AlphaFoldDB" id="A0A8J2K5N3"/>
<keyword evidence="2" id="KW-0812">Transmembrane</keyword>
<evidence type="ECO:0000256" key="3">
    <source>
        <dbReference type="SAM" id="SignalP"/>
    </source>
</evidence>
<evidence type="ECO:0000256" key="2">
    <source>
        <dbReference type="SAM" id="Phobius"/>
    </source>
</evidence>
<gene>
    <name evidence="4" type="ORF">AFUS01_LOCUS20518</name>
</gene>
<proteinExistence type="predicted"/>
<feature type="compositionally biased region" description="Polar residues" evidence="1">
    <location>
        <begin position="402"/>
        <end position="420"/>
    </location>
</feature>
<protein>
    <submittedName>
        <fullName evidence="4">Uncharacterized protein</fullName>
    </submittedName>
</protein>
<evidence type="ECO:0000256" key="1">
    <source>
        <dbReference type="SAM" id="MobiDB-lite"/>
    </source>
</evidence>
<evidence type="ECO:0000313" key="4">
    <source>
        <dbReference type="EMBL" id="CAG7731969.1"/>
    </source>
</evidence>
<dbReference type="EMBL" id="CAJVCH010222418">
    <property type="protein sequence ID" value="CAG7731969.1"/>
    <property type="molecule type" value="Genomic_DNA"/>
</dbReference>
<keyword evidence="2" id="KW-0472">Membrane</keyword>
<accession>A0A8J2K5N3</accession>
<feature type="compositionally biased region" description="Polar residues" evidence="1">
    <location>
        <begin position="141"/>
        <end position="165"/>
    </location>
</feature>
<feature type="region of interest" description="Disordered" evidence="1">
    <location>
        <begin position="435"/>
        <end position="455"/>
    </location>
</feature>
<keyword evidence="3" id="KW-0732">Signal</keyword>
<reference evidence="4" key="1">
    <citation type="submission" date="2021-06" db="EMBL/GenBank/DDBJ databases">
        <authorList>
            <person name="Hodson N. C."/>
            <person name="Mongue J. A."/>
            <person name="Jaron S. K."/>
        </authorList>
    </citation>
    <scope>NUCLEOTIDE SEQUENCE</scope>
</reference>
<feature type="chain" id="PRO_5035222860" evidence="3">
    <location>
        <begin position="21"/>
        <end position="628"/>
    </location>
</feature>
<organism evidence="4 5">
    <name type="scientific">Allacma fusca</name>
    <dbReference type="NCBI Taxonomy" id="39272"/>
    <lineage>
        <taxon>Eukaryota</taxon>
        <taxon>Metazoa</taxon>
        <taxon>Ecdysozoa</taxon>
        <taxon>Arthropoda</taxon>
        <taxon>Hexapoda</taxon>
        <taxon>Collembola</taxon>
        <taxon>Symphypleona</taxon>
        <taxon>Sminthuridae</taxon>
        <taxon>Allacma</taxon>
    </lineage>
</organism>
<evidence type="ECO:0000313" key="5">
    <source>
        <dbReference type="Proteomes" id="UP000708208"/>
    </source>
</evidence>
<keyword evidence="5" id="KW-1185">Reference proteome</keyword>
<feature type="transmembrane region" description="Helical" evidence="2">
    <location>
        <begin position="509"/>
        <end position="530"/>
    </location>
</feature>
<name>A0A8J2K5N3_9HEXA</name>
<feature type="region of interest" description="Disordered" evidence="1">
    <location>
        <begin position="140"/>
        <end position="169"/>
    </location>
</feature>